<proteinExistence type="predicted"/>
<dbReference type="AlphaFoldDB" id="A0AAV2MEY6"/>
<dbReference type="PANTHER" id="PTHR11036">
    <property type="entry name" value="SEMAPHORIN"/>
    <property type="match status" value="1"/>
</dbReference>
<evidence type="ECO:0000256" key="2">
    <source>
        <dbReference type="PROSITE-ProRule" id="PRU00352"/>
    </source>
</evidence>
<feature type="domain" description="Sema" evidence="3">
    <location>
        <begin position="1"/>
        <end position="126"/>
    </location>
</feature>
<organism evidence="4 5">
    <name type="scientific">Knipowitschia caucasica</name>
    <name type="common">Caucasian dwarf goby</name>
    <name type="synonym">Pomatoschistus caucasicus</name>
    <dbReference type="NCBI Taxonomy" id="637954"/>
    <lineage>
        <taxon>Eukaryota</taxon>
        <taxon>Metazoa</taxon>
        <taxon>Chordata</taxon>
        <taxon>Craniata</taxon>
        <taxon>Vertebrata</taxon>
        <taxon>Euteleostomi</taxon>
        <taxon>Actinopterygii</taxon>
        <taxon>Neopterygii</taxon>
        <taxon>Teleostei</taxon>
        <taxon>Neoteleostei</taxon>
        <taxon>Acanthomorphata</taxon>
        <taxon>Gobiaria</taxon>
        <taxon>Gobiiformes</taxon>
        <taxon>Gobioidei</taxon>
        <taxon>Gobiidae</taxon>
        <taxon>Gobiinae</taxon>
        <taxon>Knipowitschia</taxon>
    </lineage>
</organism>
<dbReference type="EMBL" id="OZ035829">
    <property type="protein sequence ID" value="CAL1611875.1"/>
    <property type="molecule type" value="Genomic_DNA"/>
</dbReference>
<dbReference type="PROSITE" id="PS51004">
    <property type="entry name" value="SEMA"/>
    <property type="match status" value="1"/>
</dbReference>
<comment type="caution">
    <text evidence="2">Lacks conserved residue(s) required for the propagation of feature annotation.</text>
</comment>
<name>A0AAV2MEY6_KNICA</name>
<evidence type="ECO:0000259" key="3">
    <source>
        <dbReference type="PROSITE" id="PS51004"/>
    </source>
</evidence>
<dbReference type="InterPro" id="IPR036352">
    <property type="entry name" value="Semap_dom_sf"/>
</dbReference>
<evidence type="ECO:0000256" key="1">
    <source>
        <dbReference type="ARBA" id="ARBA00023180"/>
    </source>
</evidence>
<reference evidence="4 5" key="1">
    <citation type="submission" date="2024-04" db="EMBL/GenBank/DDBJ databases">
        <authorList>
            <person name="Waldvogel A.-M."/>
            <person name="Schoenle A."/>
        </authorList>
    </citation>
    <scope>NUCLEOTIDE SEQUENCE [LARGE SCALE GENOMIC DNA]</scope>
</reference>
<sequence length="126" mass="13555">MKASLVFLKQSHGLVPPPTVSFPSPRSRSPPHGLVPLPTSATVVEKLCSIPAASDETAKNTCRAKAAPLELECDNFITVMQKVNDTFIVCGTNAGSPRCWMLTKAAAYLLGTGMFSLSEFGEMRRQ</sequence>
<keyword evidence="5" id="KW-1185">Reference proteome</keyword>
<dbReference type="Gene3D" id="2.130.10.10">
    <property type="entry name" value="YVTN repeat-like/Quinoprotein amine dehydrogenase"/>
    <property type="match status" value="1"/>
</dbReference>
<protein>
    <recommendedName>
        <fullName evidence="3">Sema domain-containing protein</fullName>
    </recommendedName>
</protein>
<evidence type="ECO:0000313" key="5">
    <source>
        <dbReference type="Proteomes" id="UP001497482"/>
    </source>
</evidence>
<dbReference type="GO" id="GO:0045499">
    <property type="term" value="F:chemorepellent activity"/>
    <property type="evidence" value="ECO:0007669"/>
    <property type="project" value="TreeGrafter"/>
</dbReference>
<dbReference type="SUPFAM" id="SSF101912">
    <property type="entry name" value="Sema domain"/>
    <property type="match status" value="1"/>
</dbReference>
<dbReference type="GO" id="GO:0007411">
    <property type="term" value="P:axon guidance"/>
    <property type="evidence" value="ECO:0007669"/>
    <property type="project" value="TreeGrafter"/>
</dbReference>
<dbReference type="GO" id="GO:0030335">
    <property type="term" value="P:positive regulation of cell migration"/>
    <property type="evidence" value="ECO:0007669"/>
    <property type="project" value="TreeGrafter"/>
</dbReference>
<dbReference type="GO" id="GO:0001755">
    <property type="term" value="P:neural crest cell migration"/>
    <property type="evidence" value="ECO:0007669"/>
    <property type="project" value="TreeGrafter"/>
</dbReference>
<dbReference type="InterPro" id="IPR027231">
    <property type="entry name" value="Semaphorin"/>
</dbReference>
<evidence type="ECO:0000313" key="4">
    <source>
        <dbReference type="EMBL" id="CAL1611875.1"/>
    </source>
</evidence>
<gene>
    <name evidence="4" type="ORF">KC01_LOCUS38264</name>
</gene>
<dbReference type="InterPro" id="IPR015943">
    <property type="entry name" value="WD40/YVTN_repeat-like_dom_sf"/>
</dbReference>
<keyword evidence="1" id="KW-0325">Glycoprotein</keyword>
<dbReference type="InterPro" id="IPR001627">
    <property type="entry name" value="Semap_dom"/>
</dbReference>
<dbReference type="PANTHER" id="PTHR11036:SF85">
    <property type="entry name" value="SI:CH211-113G11.6 ISOFORM X1"/>
    <property type="match status" value="1"/>
</dbReference>
<dbReference type="GO" id="GO:0030215">
    <property type="term" value="F:semaphorin receptor binding"/>
    <property type="evidence" value="ECO:0007669"/>
    <property type="project" value="InterPro"/>
</dbReference>
<dbReference type="GO" id="GO:0005886">
    <property type="term" value="C:plasma membrane"/>
    <property type="evidence" value="ECO:0007669"/>
    <property type="project" value="TreeGrafter"/>
</dbReference>
<accession>A0AAV2MEY6</accession>
<dbReference type="GO" id="GO:0071526">
    <property type="term" value="P:semaphorin-plexin signaling pathway"/>
    <property type="evidence" value="ECO:0007669"/>
    <property type="project" value="TreeGrafter"/>
</dbReference>
<dbReference type="Proteomes" id="UP001497482">
    <property type="component" value="Chromosome 7"/>
</dbReference>